<feature type="domain" description="Carrier" evidence="7">
    <location>
        <begin position="2506"/>
        <end position="2581"/>
    </location>
</feature>
<dbReference type="FunFam" id="1.10.1200.10:FF:000005">
    <property type="entry name" value="Nonribosomal peptide synthetase 1"/>
    <property type="match status" value="3"/>
</dbReference>
<dbReference type="GO" id="GO:0072330">
    <property type="term" value="P:monocarboxylic acid biosynthetic process"/>
    <property type="evidence" value="ECO:0007669"/>
    <property type="project" value="UniProtKB-ARBA"/>
</dbReference>
<dbReference type="Gene3D" id="1.10.1200.10">
    <property type="entry name" value="ACP-like"/>
    <property type="match status" value="3"/>
</dbReference>
<name>A0A5P2CZI1_STRVZ</name>
<dbReference type="InterPro" id="IPR001031">
    <property type="entry name" value="Thioesterase"/>
</dbReference>
<dbReference type="NCBIfam" id="TIGR01720">
    <property type="entry name" value="NRPS-para261"/>
    <property type="match status" value="2"/>
</dbReference>
<dbReference type="SUPFAM" id="SSF53474">
    <property type="entry name" value="alpha/beta-Hydrolases"/>
    <property type="match status" value="1"/>
</dbReference>
<dbReference type="InterPro" id="IPR029058">
    <property type="entry name" value="AB_hydrolase_fold"/>
</dbReference>
<dbReference type="FunFam" id="2.30.38.10:FF:000001">
    <property type="entry name" value="Non-ribosomal peptide synthetase PvdI"/>
    <property type="match status" value="3"/>
</dbReference>
<evidence type="ECO:0000259" key="7">
    <source>
        <dbReference type="PROSITE" id="PS50075"/>
    </source>
</evidence>
<dbReference type="Gene3D" id="3.40.50.980">
    <property type="match status" value="6"/>
</dbReference>
<dbReference type="Pfam" id="PF00975">
    <property type="entry name" value="Thioesterase"/>
    <property type="match status" value="1"/>
</dbReference>
<protein>
    <recommendedName>
        <fullName evidence="7">Carrier domain-containing protein</fullName>
    </recommendedName>
</protein>
<dbReference type="PANTHER" id="PTHR45527:SF1">
    <property type="entry name" value="FATTY ACID SYNTHASE"/>
    <property type="match status" value="1"/>
</dbReference>
<dbReference type="SUPFAM" id="SSF47336">
    <property type="entry name" value="ACP-like"/>
    <property type="match status" value="4"/>
</dbReference>
<dbReference type="CDD" id="cd05930">
    <property type="entry name" value="A_NRPS"/>
    <property type="match status" value="3"/>
</dbReference>
<dbReference type="CDD" id="cd19540">
    <property type="entry name" value="LCL_NRPS-like"/>
    <property type="match status" value="2"/>
</dbReference>
<dbReference type="Pfam" id="PF00668">
    <property type="entry name" value="Condensation"/>
    <property type="match status" value="6"/>
</dbReference>
<dbReference type="InterPro" id="IPR020802">
    <property type="entry name" value="TesA-like"/>
</dbReference>
<dbReference type="PROSITE" id="PS00455">
    <property type="entry name" value="AMP_BINDING"/>
    <property type="match status" value="4"/>
</dbReference>
<dbReference type="OrthoDB" id="2472181at2"/>
<dbReference type="SMART" id="SM00823">
    <property type="entry name" value="PKS_PP"/>
    <property type="match status" value="4"/>
</dbReference>
<dbReference type="EMBL" id="CP029190">
    <property type="protein sequence ID" value="QES48306.1"/>
    <property type="molecule type" value="Genomic_DNA"/>
</dbReference>
<dbReference type="GO" id="GO:0005829">
    <property type="term" value="C:cytosol"/>
    <property type="evidence" value="ECO:0007669"/>
    <property type="project" value="TreeGrafter"/>
</dbReference>
<organism evidence="8 9">
    <name type="scientific">Streptomyces venezuelae</name>
    <dbReference type="NCBI Taxonomy" id="54571"/>
    <lineage>
        <taxon>Bacteria</taxon>
        <taxon>Bacillati</taxon>
        <taxon>Actinomycetota</taxon>
        <taxon>Actinomycetes</taxon>
        <taxon>Kitasatosporales</taxon>
        <taxon>Streptomycetaceae</taxon>
        <taxon>Streptomyces</taxon>
    </lineage>
</organism>
<dbReference type="InterPro" id="IPR010071">
    <property type="entry name" value="AA_adenyl_dom"/>
</dbReference>
<dbReference type="FunFam" id="1.10.1200.10:FF:000016">
    <property type="entry name" value="Non-ribosomal peptide synthase"/>
    <property type="match status" value="1"/>
</dbReference>
<dbReference type="GO" id="GO:0003824">
    <property type="term" value="F:catalytic activity"/>
    <property type="evidence" value="ECO:0007669"/>
    <property type="project" value="InterPro"/>
</dbReference>
<dbReference type="GO" id="GO:0008610">
    <property type="term" value="P:lipid biosynthetic process"/>
    <property type="evidence" value="ECO:0007669"/>
    <property type="project" value="UniProtKB-ARBA"/>
</dbReference>
<comment type="cofactor">
    <cofactor evidence="1">
        <name>pantetheine 4'-phosphate</name>
        <dbReference type="ChEBI" id="CHEBI:47942"/>
    </cofactor>
</comment>
<dbReference type="Gene3D" id="3.30.300.30">
    <property type="match status" value="4"/>
</dbReference>
<dbReference type="InterPro" id="IPR010060">
    <property type="entry name" value="NRPS_synth"/>
</dbReference>
<keyword evidence="3" id="KW-0596">Phosphopantetheine</keyword>
<dbReference type="FunFam" id="3.40.50.12780:FF:000012">
    <property type="entry name" value="Non-ribosomal peptide synthetase"/>
    <property type="match status" value="1"/>
</dbReference>
<dbReference type="InterPro" id="IPR045851">
    <property type="entry name" value="AMP-bd_C_sf"/>
</dbReference>
<dbReference type="InterPro" id="IPR020845">
    <property type="entry name" value="AMP-binding_CS"/>
</dbReference>
<dbReference type="GO" id="GO:0043041">
    <property type="term" value="P:amino acid activation for nonribosomal peptide biosynthetic process"/>
    <property type="evidence" value="ECO:0007669"/>
    <property type="project" value="TreeGrafter"/>
</dbReference>
<proteinExistence type="inferred from homology"/>
<dbReference type="InterPro" id="IPR036736">
    <property type="entry name" value="ACP-like_sf"/>
</dbReference>
<dbReference type="PANTHER" id="PTHR45527">
    <property type="entry name" value="NONRIBOSOMAL PEPTIDE SYNTHETASE"/>
    <property type="match status" value="1"/>
</dbReference>
<dbReference type="Pfam" id="PF00550">
    <property type="entry name" value="PP-binding"/>
    <property type="match status" value="4"/>
</dbReference>
<evidence type="ECO:0000256" key="4">
    <source>
        <dbReference type="ARBA" id="ARBA00022553"/>
    </source>
</evidence>
<dbReference type="InterPro" id="IPR009081">
    <property type="entry name" value="PP-bd_ACP"/>
</dbReference>
<feature type="domain" description="Carrier" evidence="7">
    <location>
        <begin position="3574"/>
        <end position="3648"/>
    </location>
</feature>
<dbReference type="GO" id="GO:0017000">
    <property type="term" value="P:antibiotic biosynthetic process"/>
    <property type="evidence" value="ECO:0007669"/>
    <property type="project" value="UniProtKB-KW"/>
</dbReference>
<dbReference type="RefSeq" id="WP_150207485.1">
    <property type="nucleotide sequence ID" value="NZ_CP029190.1"/>
</dbReference>
<accession>A0A5P2CZI1</accession>
<dbReference type="Pfam" id="PF13193">
    <property type="entry name" value="AMP-binding_C"/>
    <property type="match status" value="4"/>
</dbReference>
<dbReference type="InterPro" id="IPR023213">
    <property type="entry name" value="CAT-like_dom_sf"/>
</dbReference>
<sequence length="5447" mass="581613">MIPLSFAQRRLWFIDRFEGPSATYNVPFLLRLSGTLDEGALSAALRDVVLRHESLRTVFVVDESGVPAQQVLPAESLDLDIPLIVAAPDAVDAVVSEEVVHHFDLATDIPVRARLVRSAPDEHVLILVIHHIAADGESMLPLSRDLAEAYTARVHGEAPEWEELPVQYGEYTLWQREMLGEESDPDSVISAQLAYWREELAGSPEQLRLPLDRPRPAVISHRGDMVDFAIDAELVAAAERLAAVHGASTPMVMQAALAVLLHHMGAGEDIPLGATIAGRVDEDLLDLVGFFVNTWVLRTDLTGNPSFDEVLDRVRDKALAAYDNQDAPFERLVEVLNPERSTAYNPLFQVMFTWQSNDRLVLDLPGVTGELEAVPTHTAKFDLEFNFAVDPADDSMRCVLEYATDLFNRSTVENIGARLLQVLRHLLTDPARPVGSVDVLLPGERERLAGFADTAASTPAVTVPELFEQQVAVDPDAVAVVFGEQTLTYRELDERANRLARALADRGVQPETLVGLALPRSADLVVAMLGIMKSGAAYLPIDPRFPSKRLSLVLSQARPVLLLTDLATAGGLPEHDAPCLFLEDLDLAGAEAAAVEVPLRPDNLAYVMYTSGSTGTPKGVAITHHGVVNGVMRLASVVGIGPGSRMLAGTSINFDVSVFEIITALTSGGSVEVVRDVLELGEREGWSGSVISSVPSVFAEVLDQIAGKTSVDTLVFAGEALPASLIARAREAFPGVRVVNSYGQTESFYAGTFTVDGAQEWDANGSVPIGDPLGNMRAHVLGPGLTPVPPGVVGELYVSGVVGRGYHGRAALTAERFVADPFGPAGSRMYRTGDLARWNSEGKLEYAGRGDSQVKIRGLRIEPGEIEAALTAHPGVSQAVVTVHERAGAKQLVGYVVPVGVLGSDPGAAESIGDLHVDLTAGVSTAELRTFVSARLPEYMVPSAFVMLDRLPLAPNGKLDRAALPAPVFKGEVYRGPSNEVEETLAAVFAEVLGVDRVGVDDDFFAIGGDSIRSIQVVSRSRARGVEVSPREVFQCRTVAELAIAAGGRAGATVVLEEFEGGGVGFMPLLPVARYLLELGGGYHRFTMSTVADLPAGIDRDGLAATLAAVWDRHDLLRSRLVDDGMVVTAPGSVDTASLIHRVEWEGAWDESWYERATEELDAATGRLDPGAGVMAQFVWFDAGAGAGRLLISLHHLVVDGVSWRILLPDLAEAWGRIRDGRTPELPAVGTSVRRWTQALIDAAESPERLAELELWKSVVEGPDPLLGSRDIDPETDTISAVDYVWLKVPAAVTGALLADVPAAYRGGVNDGLLSALAIAVSSWRRSRGIDESSLLVKLEGHGREEGVVPGADLSRTVGWFTSMFPVRLDLGTADVEEALAGGAAAGQVIKAVKEQLLRIPDKGLGYGLLRYLNDDTAAVLAEYPTGQIAFNYLGVFNSADMPEELRGLGWTQAPGTNELIAVPDADMPVMSTLEINALVTDSGQLTARFGFPTGVLAREDVEQLAELWQTALEGVVRHAARPEAGGLTPSDVPLVTVRQSELEVWERRYPSLTDVWPLTPLQNGLLFESMLSDATYDAYQMQFAYHLSGPVDAARMRAAGQALLDRYANLRTAFVSDDAGDLVQLVLDEVELPWQHLDMTGKGEEEFQQFLIEDRNTRFDPVTPPLLRITLVTRGPGRSALVFTAHHVLFDGWSVPWLMQDLLRLYGSAGDATALPRVRGFREFLVWLAEQDRDAAARAWSEELDGFDEPTLLVPDKGADSHSDDVGLVEVPLSAELAHGLNATAADLGVTLNTLVQGAWAVLLGQLTGRSDVVFGATVSGRPPAVPDVESMVGLFINTLPVRVPAAPGDTFAELLGALQNRQGALLDHHHYGLTEIYQAAGTNNLFDTIVVFESYPVDHVGLSEANASSGVAITGITPFSGTHYPLTVMADADPNLQLSLQYQRNVLARAAVDTLAERFERVLTQLVATPHMPVGAVDVLAPAEREQILRGAGTSTGTVPVTEDTVPGRFAEQAAATPDAIAVVAGGQSLTYRELDERADRVAAGLAARGVGRESVVAVALPRTADLVVALLGVLKSGAGYVPIDPEYPSRRLEFILGDAAPSLILTEAGAQGVLPPADIPRLFLDEIETAAEGAGATTPVVAPLPDNVAYVMYTSGSTGIPKGVAITHRNVTNALPGLVDALGVEPGARVLAGASINFDVSVFEIFSALTTGGSVELVRDVLALAERTDWSADVISSVPSAFAELLDDLPGRISPQALVFAGEGLPASLVARAREAFPGVRVVNGYGQTESFYATAFSLAAAEEWTGGASAPIGVPLGNVRAYVLGAGLTPVPPGVTGELYVAGASLGRGYRGRAALTAERFVADPFGPAGSRMYRTGDLARWTAEGTLEYVGRGDGQVKIRGVRVEPAEVEAVLITHPEVGQALVVAREGQGKSTSKYLAAYVVPTGTEAPENLRGYTSARLPDHLVPAAFVTLEKFPLLPNGKVDRAALPEPQFTGVAYRAPRNANEEVLCRLFAEVLGVDRIGIDDDFFARNGHSLLATRLVNRIRAALGAEVRVRLVFDAPTVAELSRHLTATGPARPQLRRVETRPERVPLSYAQTRLWFVDRFEGPSSTYNHSFVLRLAGLLNVEALRAAVRDLVARHETLRTLMVEDADGHPYQQVVPAAEVSLDIPLVDVSATGVAEAVAEVLEDPFHMATQIPVRAALVRSGAEEHRLVLVIHHIAVDGESMAPLARDLGAAYAARLDGHAPAWEELPVQYVDYTLWQRELLGEADDPDSLLTAQASYWRQELAGAPQPLPLPVDRPRPPAPSHRGDVVEFGLDPQLSAAVEELARTHGATASMVLQSALSVLLGRLGSGDDITMGSPIANRTDAELAELVGFFVNTWVLRADLSGNPSFEEVLRQVRGKALTAYDNQEAPFERLVEILNPERSTAYHPLFQVMFAWQNITREDFEMRGLQVTWEPSFTDTAKFDLFFNMGDIPGTGVIGYLEYATDLFNRSTIEKLAERFVQVVRQLVTEPARRIATVDVLVPGEQELLDGFSRPAVPAGEATRPVATTVTGLFEAQAQAAPDAVAVVSGEQTLTYRELDERANRLARALADRGVQRESVVGLALSRSADLVVAMLGILKSGAAYLPIDPRFPSGRLGLMLEQAAPELLLLDEEAARVLPEHGVAELFLGKIDLTEGAAAAVPAAPSPDNLAYVMYTSGSTGVPKGVAVTHGNVTSALPGLVAALGLEPGARILAGTSVNFDVSVFEIMTALTTGGSVEVVRDVLELGERESWSGSVISSVPSVFAELLDQIAGKTRVDTLVFAGEALPASLVARAREAFPGVRVVNGYGQTESFYATAFSLAAGEEWDGAAGAPIGTPLENVRAYVLGTGLTPVPPGVPGELYVAGASVGRGYRGRAALTAERFVADPFGPPGSRMYRTGDLARWTAEGTLEYVGRGDAQVKIRGLRIEPGEIEAALTAHPGVEQAAVLVRAGKGDAKQLVGYVVPARTADQDAPAKKNSMDLTAGVSAQELRRFASARLPEYMVPSAFVMLDRLPLAPNGKLDRAALPDPVFKGEVYRGPSNEVEETLAVVFAEVLGVDRVGVDDDFFAIGGDSIRSIQVVSRSRARGVEVSPREVFQCRTVAELALIAAERVGAAVVLEEFEGGGVGFMPLLPVARYLLELGGGFDRFTMSTVADLPAGIDRDGLVATLAAVWDRHDLLRSKLTAGGMIVSAPGSVDVSGLVHRIDWDGAWDEAWLARATEELDAATGRLDPAAGVMAQFVWFDAGTGAGRLLVILHHLVVDGVSWRILLPDLAEAWGQIREGKAPELPAVGTSVRRWTQALIDEAASPKRVAELGLWQSVVDGPDPLLGSRDIDPAVDVVSTVEHVWLKVPGWVTEALLTEVPAAFRGGVNDGLLTGLALAVAQWRRTRGIEESSLLVKLEGHGREEGVVPGADLSRTVGWFTSMFPVRLDIGEADLDEALAGGAAAGRVVKAVKEQLLRIPDKGLGYSLLRYLNEDTAEQLRGHGTGQIAFNYLGRFSTTDMPEELRGLGWTLAPGSSELIAVPDADMPVMSTLEINAAVTDTAEGPQLGVRFGFPAGVLARTEVEQLADLWRTALEGLARHVAQPGAGGLTPSDVPLVTVRQSELEVWERRYPSLSDVWPLTPLQSGLLFESLMADSTYDAYHVQVVYDLSGAVDPDRMRTAGQALLDRYANLRTAFVSDAAGNQVALVLDEVELPWEFTDLRDLDAARRDRALERFLAEDQANRFDPTRAPLLRLSLALTGADTAELVLTSHHALLDGWSLSVLMQELLRLYGSAGDDSVLPRARKYRDFLGWMTEQDAGESARAWETELAGVEEPTLIAPGAGSEVDPERVGQIEIPLSSETARELVRSAADLGITLNTLVQGTWAIVLGSLTGRQDVVFGTTVSGRPPAVAGVESMVGLFINTLPVRAELSPWHTLRQVLTGLQDRQGPLMDHHHIGLTEITRSTGLGTLFDTVVVFESFPMDRDGLADTGVNGGIAITGVSTGNGTHYPLGIAAAADDSLHVVMEYQEDLFEAEAAEGIAARFARVLNQLVSDPDVALGAVDMVPPTERERLLAGFNATAAATADGTVPDLFERQAAATPDAVAVLFEEERLTYRELDERANRLAHALVAQGVGPETVVAVATRRSPDLVVALLGVSKAGGAYLPVDHTYPAERIAYMVEDSGARLAVVDAVAAEVMAGHGLPTLRVDEAARDEAGSGGALAPVQRFQTLDSAAYVIYTSGSTGRPKGTVVTHRGIASLVAAHTEKMAVTAGSRMLQLVSPSFDVSICEMFTVLLSGAALVVADKEQLAPGLPLADTVDRHQVTHMMLPPAMLAALPTDALTSVVSLLVGGESPAPELVAAWAPGRRMMNVYGPTETTVCATMGAPMTPDGTVFPIGTPIHNTRVYVLDAALQPVPVGVAGELYIAGPGVARGYLGKPTVTAERFVASPFGRPGERMYRTGDVVSWNEAGELVFRGRADDQVKIRGFRIELGEIEAALASHPAVDRAVVVVDAQRGDKRLVGYVVPAGGESETSETSGDLLAEVRGLLRDRLPEHMVPAALVAIEEVPLTLSGKLDKRALPAPDYAGESAGRAPRTPREEILCGLFAEVLGLESVTIDDSFFVRGGHSLLASRLITRIRIVLGVNLPLRAVFDSPTVAELVGYLEAEGSSGGAGDPFGAVLSIKGGANSLTNDRTLWFIHPGGGICWPYLGFAGRLPQYTTINGIQAKGFDGRTKLPESIDEMILDYVGEILEIQPEGPFHLAGYSIGGTFAQAIAAELQQRGHEVALLAMLDSVPSTYLVTQASPTAGALREYFQEQLTGLAGSEDHESFLDNAVRVILNHTSLTPGFNSPVFHGDALFFNAVPNPDARFGDLWKPFITGTVKQYDIETTHHEMVLPEPAAEMCRIVGREVSAKQSDGNGVQV</sequence>
<reference evidence="8 9" key="1">
    <citation type="submission" date="2018-05" db="EMBL/GenBank/DDBJ databases">
        <title>Streptomyces venezuelae.</title>
        <authorList>
            <person name="Kim W."/>
            <person name="Lee N."/>
            <person name="Cho B.-K."/>
        </authorList>
    </citation>
    <scope>NUCLEOTIDE SEQUENCE [LARGE SCALE GENOMIC DNA]</scope>
    <source>
        <strain evidence="8 9">ATCC 21782</strain>
    </source>
</reference>
<dbReference type="InterPro" id="IPR000873">
    <property type="entry name" value="AMP-dep_synth/lig_dom"/>
</dbReference>
<dbReference type="Gene3D" id="3.40.50.1820">
    <property type="entry name" value="alpha/beta hydrolase"/>
    <property type="match status" value="1"/>
</dbReference>
<dbReference type="Gene3D" id="3.40.50.12780">
    <property type="entry name" value="N-terminal domain of ligase-like"/>
    <property type="match status" value="1"/>
</dbReference>
<dbReference type="GO" id="GO:0044550">
    <property type="term" value="P:secondary metabolite biosynthetic process"/>
    <property type="evidence" value="ECO:0007669"/>
    <property type="project" value="UniProtKB-ARBA"/>
</dbReference>
<evidence type="ECO:0000256" key="1">
    <source>
        <dbReference type="ARBA" id="ARBA00001957"/>
    </source>
</evidence>
<evidence type="ECO:0000313" key="9">
    <source>
        <dbReference type="Proteomes" id="UP000325211"/>
    </source>
</evidence>
<keyword evidence="4" id="KW-0597">Phosphoprotein</keyword>
<feature type="domain" description="Carrier" evidence="7">
    <location>
        <begin position="976"/>
        <end position="1050"/>
    </location>
</feature>
<evidence type="ECO:0000256" key="3">
    <source>
        <dbReference type="ARBA" id="ARBA00022450"/>
    </source>
</evidence>
<evidence type="ECO:0000256" key="2">
    <source>
        <dbReference type="ARBA" id="ARBA00006432"/>
    </source>
</evidence>
<dbReference type="GO" id="GO:0031177">
    <property type="term" value="F:phosphopantetheine binding"/>
    <property type="evidence" value="ECO:0007669"/>
    <property type="project" value="InterPro"/>
</dbReference>
<evidence type="ECO:0000256" key="5">
    <source>
        <dbReference type="ARBA" id="ARBA00022737"/>
    </source>
</evidence>
<dbReference type="Pfam" id="PF00501">
    <property type="entry name" value="AMP-binding"/>
    <property type="match status" value="4"/>
</dbReference>
<dbReference type="FunFam" id="3.30.300.30:FF:000010">
    <property type="entry name" value="Enterobactin synthetase component F"/>
    <property type="match status" value="3"/>
</dbReference>
<dbReference type="InterPro" id="IPR025110">
    <property type="entry name" value="AMP-bd_C"/>
</dbReference>
<keyword evidence="5" id="KW-0677">Repeat</keyword>
<feature type="domain" description="Carrier" evidence="7">
    <location>
        <begin position="5116"/>
        <end position="5191"/>
    </location>
</feature>
<dbReference type="SUPFAM" id="SSF52777">
    <property type="entry name" value="CoA-dependent acyltransferases"/>
    <property type="match status" value="12"/>
</dbReference>
<dbReference type="Proteomes" id="UP000325211">
    <property type="component" value="Chromosome"/>
</dbReference>
<dbReference type="SMART" id="SM00824">
    <property type="entry name" value="PKS_TE"/>
    <property type="match status" value="1"/>
</dbReference>
<comment type="similarity">
    <text evidence="2">Belongs to the ATP-dependent AMP-binding enzyme family.</text>
</comment>
<dbReference type="NCBIfam" id="TIGR01733">
    <property type="entry name" value="AA-adenyl-dom"/>
    <property type="match status" value="4"/>
</dbReference>
<dbReference type="Gene3D" id="3.30.559.10">
    <property type="entry name" value="Chloramphenicol acetyltransferase-like domain"/>
    <property type="match status" value="6"/>
</dbReference>
<dbReference type="InterPro" id="IPR020806">
    <property type="entry name" value="PKS_PP-bd"/>
</dbReference>
<dbReference type="SUPFAM" id="SSF56801">
    <property type="entry name" value="Acetyl-CoA synthetase-like"/>
    <property type="match status" value="4"/>
</dbReference>
<dbReference type="CDD" id="cd19543">
    <property type="entry name" value="DCL_NRPS"/>
    <property type="match status" value="2"/>
</dbReference>
<dbReference type="Gene3D" id="2.30.38.10">
    <property type="entry name" value="Luciferase, Domain 3"/>
    <property type="match status" value="3"/>
</dbReference>
<gene>
    <name evidence="8" type="ORF">DEJ50_11225</name>
</gene>
<evidence type="ECO:0000256" key="6">
    <source>
        <dbReference type="ARBA" id="ARBA00023194"/>
    </source>
</evidence>
<dbReference type="NCBIfam" id="NF003417">
    <property type="entry name" value="PRK04813.1"/>
    <property type="match status" value="4"/>
</dbReference>
<keyword evidence="6" id="KW-0045">Antibiotic biosynthesis</keyword>
<dbReference type="FunFam" id="3.40.50.980:FF:000001">
    <property type="entry name" value="Non-ribosomal peptide synthetase"/>
    <property type="match status" value="4"/>
</dbReference>
<dbReference type="InterPro" id="IPR001242">
    <property type="entry name" value="Condensation_dom"/>
</dbReference>
<dbReference type="InterPro" id="IPR042099">
    <property type="entry name" value="ANL_N_sf"/>
</dbReference>
<evidence type="ECO:0000313" key="8">
    <source>
        <dbReference type="EMBL" id="QES48306.1"/>
    </source>
</evidence>
<dbReference type="Gene3D" id="3.30.559.30">
    <property type="entry name" value="Nonribosomal peptide synthetase, condensation domain"/>
    <property type="match status" value="6"/>
</dbReference>
<dbReference type="PROSITE" id="PS50075">
    <property type="entry name" value="CARRIER"/>
    <property type="match status" value="4"/>
</dbReference>